<keyword evidence="3" id="KW-0805">Transcription regulation</keyword>
<evidence type="ECO:0000256" key="5">
    <source>
        <dbReference type="ARBA" id="ARBA00023242"/>
    </source>
</evidence>
<protein>
    <submittedName>
        <fullName evidence="7">SWI SNF, matrix associated, actin dependent regulator of chromatin, subfamily b, member 1</fullName>
    </submittedName>
</protein>
<dbReference type="AlphaFoldDB" id="A0ABD2PS86"/>
<keyword evidence="4" id="KW-0804">Transcription</keyword>
<gene>
    <name evidence="7" type="primary">SMARCB1_1</name>
    <name evidence="7" type="ORF">Ciccas_011319</name>
</gene>
<reference evidence="7 8" key="1">
    <citation type="submission" date="2024-11" db="EMBL/GenBank/DDBJ databases">
        <title>Adaptive evolution of stress response genes in parasites aligns with host niche diversity.</title>
        <authorList>
            <person name="Hahn C."/>
            <person name="Resl P."/>
        </authorList>
    </citation>
    <scope>NUCLEOTIDE SEQUENCE [LARGE SCALE GENOMIC DNA]</scope>
    <source>
        <strain evidence="7">EGGRZ-B1_66</strain>
        <tissue evidence="7">Body</tissue>
    </source>
</reference>
<evidence type="ECO:0000256" key="3">
    <source>
        <dbReference type="ARBA" id="ARBA00023015"/>
    </source>
</evidence>
<organism evidence="7 8">
    <name type="scientific">Cichlidogyrus casuarinus</name>
    <dbReference type="NCBI Taxonomy" id="1844966"/>
    <lineage>
        <taxon>Eukaryota</taxon>
        <taxon>Metazoa</taxon>
        <taxon>Spiralia</taxon>
        <taxon>Lophotrochozoa</taxon>
        <taxon>Platyhelminthes</taxon>
        <taxon>Monogenea</taxon>
        <taxon>Monopisthocotylea</taxon>
        <taxon>Dactylogyridea</taxon>
        <taxon>Ancyrocephalidae</taxon>
        <taxon>Cichlidogyrus</taxon>
    </lineage>
</organism>
<dbReference type="Pfam" id="PF04855">
    <property type="entry name" value="SNF5"/>
    <property type="match status" value="1"/>
</dbReference>
<name>A0ABD2PS86_9PLAT</name>
<dbReference type="PANTHER" id="PTHR10019">
    <property type="entry name" value="SNF5"/>
    <property type="match status" value="1"/>
</dbReference>
<evidence type="ECO:0000313" key="8">
    <source>
        <dbReference type="Proteomes" id="UP001626550"/>
    </source>
</evidence>
<evidence type="ECO:0000256" key="2">
    <source>
        <dbReference type="ARBA" id="ARBA00010239"/>
    </source>
</evidence>
<dbReference type="InterPro" id="IPR006939">
    <property type="entry name" value="SNF5"/>
</dbReference>
<sequence>AIRQQVEAHPVETLLLHGQTDMRVIVRLNIQIGNINLVDQFEWDLGEKENKPEVFAAKLCAELGLGGEFATAIAYSIRGQLAWHQRLYAFSESSLPTLDLVFRSSNDADQWNPVVEVLTDAEMEKKVRDQDRNTRRMRRLANTHGNW</sequence>
<dbReference type="GO" id="GO:0005634">
    <property type="term" value="C:nucleus"/>
    <property type="evidence" value="ECO:0007669"/>
    <property type="project" value="UniProtKB-SubCell"/>
</dbReference>
<feature type="region of interest" description="Disordered" evidence="6">
    <location>
        <begin position="127"/>
        <end position="147"/>
    </location>
</feature>
<evidence type="ECO:0000313" key="7">
    <source>
        <dbReference type="EMBL" id="KAL3310119.1"/>
    </source>
</evidence>
<keyword evidence="5" id="KW-0539">Nucleus</keyword>
<comment type="subcellular location">
    <subcellularLocation>
        <location evidence="1">Nucleus</location>
    </subcellularLocation>
</comment>
<dbReference type="EMBL" id="JBJKFK010003226">
    <property type="protein sequence ID" value="KAL3310119.1"/>
    <property type="molecule type" value="Genomic_DNA"/>
</dbReference>
<evidence type="ECO:0000256" key="6">
    <source>
        <dbReference type="SAM" id="MobiDB-lite"/>
    </source>
</evidence>
<accession>A0ABD2PS86</accession>
<comment type="similarity">
    <text evidence="2">Belongs to the SNF5 family.</text>
</comment>
<evidence type="ECO:0000256" key="4">
    <source>
        <dbReference type="ARBA" id="ARBA00023163"/>
    </source>
</evidence>
<proteinExistence type="inferred from homology"/>
<comment type="caution">
    <text evidence="7">The sequence shown here is derived from an EMBL/GenBank/DDBJ whole genome shotgun (WGS) entry which is preliminary data.</text>
</comment>
<feature type="non-terminal residue" evidence="7">
    <location>
        <position position="1"/>
    </location>
</feature>
<evidence type="ECO:0000256" key="1">
    <source>
        <dbReference type="ARBA" id="ARBA00004123"/>
    </source>
</evidence>
<keyword evidence="8" id="KW-1185">Reference proteome</keyword>
<dbReference type="Proteomes" id="UP001626550">
    <property type="component" value="Unassembled WGS sequence"/>
</dbReference>